<reference evidence="2" key="1">
    <citation type="submission" date="2019-10" db="EMBL/GenBank/DDBJ databases">
        <authorList>
            <person name="Nor Muhammad N."/>
        </authorList>
    </citation>
    <scope>NUCLEOTIDE SEQUENCE</scope>
</reference>
<dbReference type="Gene3D" id="1.20.1280.50">
    <property type="match status" value="1"/>
</dbReference>
<dbReference type="Pfam" id="PF12937">
    <property type="entry name" value="F-box-like"/>
    <property type="match status" value="1"/>
</dbReference>
<accession>A0A5K1K4I8</accession>
<dbReference type="EMBL" id="LR728642">
    <property type="protein sequence ID" value="VWP00613.1"/>
    <property type="molecule type" value="Genomic_DNA"/>
</dbReference>
<dbReference type="PROSITE" id="PS50181">
    <property type="entry name" value="FBOX"/>
    <property type="match status" value="1"/>
</dbReference>
<organism evidence="2">
    <name type="scientific">Ganoderma boninense</name>
    <dbReference type="NCBI Taxonomy" id="34458"/>
    <lineage>
        <taxon>Eukaryota</taxon>
        <taxon>Fungi</taxon>
        <taxon>Dikarya</taxon>
        <taxon>Basidiomycota</taxon>
        <taxon>Agaricomycotina</taxon>
        <taxon>Agaricomycetes</taxon>
        <taxon>Polyporales</taxon>
        <taxon>Polyporaceae</taxon>
        <taxon>Ganoderma</taxon>
    </lineage>
</organism>
<name>A0A5K1K4I8_9APHY</name>
<gene>
    <name evidence="2" type="primary">A0A0H2XHD4</name>
</gene>
<dbReference type="InterPro" id="IPR036047">
    <property type="entry name" value="F-box-like_dom_sf"/>
</dbReference>
<evidence type="ECO:0000313" key="2">
    <source>
        <dbReference type="EMBL" id="VWP00613.1"/>
    </source>
</evidence>
<protein>
    <submittedName>
        <fullName evidence="2">Amino acid permease family protein</fullName>
    </submittedName>
</protein>
<evidence type="ECO:0000259" key="1">
    <source>
        <dbReference type="PROSITE" id="PS50181"/>
    </source>
</evidence>
<dbReference type="SUPFAM" id="SSF81383">
    <property type="entry name" value="F-box domain"/>
    <property type="match status" value="1"/>
</dbReference>
<sequence length="498" mass="55447">MVEDIKDFIRRLSTIHNTAAPIHAKLPPELLIQIFALVVPNHRDHIKLTHVCRAWRELILKTPEFWADMVLASRQPKRPTDFNWMIKFIQHSAPLTYALNAGPNVPFLQSLESRGHLSRLSELSIRLEDKFALLKLTMPSLETLRCAAIGHRFLDLPAPDFDHTMPSASHRFPRLRKLECLHGCLFAPSLAFPSLKVLIHYDRPLEFFLFLKGLELCVNLEELVLLNWTPPIYPPTPIPTLSLPCTVPHLRRCQIETCHDGVASCVHEFLSSVALPSNVHLLVESESVSRPAWIIPTSPPPAVVQTVDVARVKLSSDPSQGAWHHEVHGFAGDSECLTLTMCQTAWGAMLTANDCSSPLRSIADLLSFGRLASLVLQFGSGNSVTVDAWLHVLAALPLLTDLTVRISSCRHLLRALRRPRAEGEAVLCAGLRRLSIASANGGGVHELLVMAIEWRTSLGLRLEKLEYRNPTSAPLSENRLRRLQAVVPEVVASVDLRG</sequence>
<dbReference type="InterPro" id="IPR001810">
    <property type="entry name" value="F-box_dom"/>
</dbReference>
<feature type="domain" description="F-box" evidence="1">
    <location>
        <begin position="20"/>
        <end position="69"/>
    </location>
</feature>
<dbReference type="AlphaFoldDB" id="A0A5K1K4I8"/>
<proteinExistence type="predicted"/>